<proteinExistence type="predicted"/>
<organism evidence="3 4">
    <name type="scientific">Pelovirga terrestris</name>
    <dbReference type="NCBI Taxonomy" id="2771352"/>
    <lineage>
        <taxon>Bacteria</taxon>
        <taxon>Pseudomonadati</taxon>
        <taxon>Thermodesulfobacteriota</taxon>
        <taxon>Desulfuromonadia</taxon>
        <taxon>Geobacterales</taxon>
        <taxon>Geobacteraceae</taxon>
        <taxon>Pelovirga</taxon>
    </lineage>
</organism>
<feature type="domain" description="DUF2914" evidence="2">
    <location>
        <begin position="65"/>
        <end position="125"/>
    </location>
</feature>
<accession>A0A8J6R4N3</accession>
<keyword evidence="1" id="KW-0732">Signal</keyword>
<dbReference type="Proteomes" id="UP000632828">
    <property type="component" value="Unassembled WGS sequence"/>
</dbReference>
<feature type="signal peptide" evidence="1">
    <location>
        <begin position="1"/>
        <end position="20"/>
    </location>
</feature>
<evidence type="ECO:0000313" key="3">
    <source>
        <dbReference type="EMBL" id="MBD1399384.1"/>
    </source>
</evidence>
<evidence type="ECO:0000256" key="1">
    <source>
        <dbReference type="SAM" id="SignalP"/>
    </source>
</evidence>
<feature type="chain" id="PRO_5035302348" evidence="1">
    <location>
        <begin position="21"/>
        <end position="127"/>
    </location>
</feature>
<dbReference type="AlphaFoldDB" id="A0A8J6R4N3"/>
<dbReference type="Pfam" id="PF11141">
    <property type="entry name" value="DUF2914"/>
    <property type="match status" value="1"/>
</dbReference>
<dbReference type="RefSeq" id="WP_191153663.1">
    <property type="nucleotide sequence ID" value="NZ_JACWUN010000002.1"/>
</dbReference>
<gene>
    <name evidence="3" type="ORF">ICT70_01730</name>
</gene>
<evidence type="ECO:0000313" key="4">
    <source>
        <dbReference type="Proteomes" id="UP000632828"/>
    </source>
</evidence>
<protein>
    <submittedName>
        <fullName evidence="3">DUF2914 domain-containing protein</fullName>
    </submittedName>
</protein>
<sequence>MFSKLCLFVICCAVAFSVQAADIQVVDVSITSAIENRMPVDNLEVYPADYGKLYCFTRIVGAEGETQVTHVWFYEDQEMARVTLPVQSADWRTFSSKRFLPQWIGQWSVVIEDQQGSSLAQVMFRLE</sequence>
<evidence type="ECO:0000259" key="2">
    <source>
        <dbReference type="Pfam" id="PF11141"/>
    </source>
</evidence>
<dbReference type="EMBL" id="JACWUN010000002">
    <property type="protein sequence ID" value="MBD1399384.1"/>
    <property type="molecule type" value="Genomic_DNA"/>
</dbReference>
<name>A0A8J6R4N3_9BACT</name>
<comment type="caution">
    <text evidence="3">The sequence shown here is derived from an EMBL/GenBank/DDBJ whole genome shotgun (WGS) entry which is preliminary data.</text>
</comment>
<reference evidence="3" key="1">
    <citation type="submission" date="2020-09" db="EMBL/GenBank/DDBJ databases">
        <title>Pelobacter alkaliphilus sp. nov., a novel anaerobic arsenate-reducing bacterium from terrestrial mud volcano.</title>
        <authorList>
            <person name="Khomyakova M.A."/>
            <person name="Merkel A.Y."/>
            <person name="Slobodkin A.I."/>
        </authorList>
    </citation>
    <scope>NUCLEOTIDE SEQUENCE</scope>
    <source>
        <strain evidence="3">M08fum</strain>
    </source>
</reference>
<keyword evidence="4" id="KW-1185">Reference proteome</keyword>
<dbReference type="InterPro" id="IPR022606">
    <property type="entry name" value="DUF2914"/>
</dbReference>